<evidence type="ECO:0000313" key="2">
    <source>
        <dbReference type="EMBL" id="GMH72187.1"/>
    </source>
</evidence>
<gene>
    <name evidence="2" type="ORF">TrST_g778</name>
</gene>
<dbReference type="AlphaFoldDB" id="A0A9W7AMQ8"/>
<protein>
    <submittedName>
        <fullName evidence="2">Uncharacterized protein</fullName>
    </submittedName>
</protein>
<accession>A0A9W7AMQ8</accession>
<dbReference type="EMBL" id="BRXY01000154">
    <property type="protein sequence ID" value="GMH72187.1"/>
    <property type="molecule type" value="Genomic_DNA"/>
</dbReference>
<name>A0A9W7AMQ8_9STRA</name>
<keyword evidence="3" id="KW-1185">Reference proteome</keyword>
<sequence length="264" mass="29368">MSKRTSEELSNAIETSDPSDYCYRDDDMEVFDDFSKVSAADEIPSIKGVEHFRLDLRHPSVEPFLKSVKEIFANNPEIINDFKTIPMRKVKIVEFFEMIDKTEIMSCEGELLSFTISIEEPVNSNLLPPGARILNDLSDRASSEAAGFDKETATSVDGGLEEIVSIFERIRAANGTVVFQSGAADIHAVWSTSAIGRFLNGEFVGRGSYETRIYDLFGQDLDNPIQWYDTYRNSVATAIGKSLYGEIDGATLSLSLTNMSKILK</sequence>
<reference evidence="3" key="1">
    <citation type="journal article" date="2023" name="Commun. Biol.">
        <title>Genome analysis of Parmales, the sister group of diatoms, reveals the evolutionary specialization of diatoms from phago-mixotrophs to photoautotrophs.</title>
        <authorList>
            <person name="Ban H."/>
            <person name="Sato S."/>
            <person name="Yoshikawa S."/>
            <person name="Yamada K."/>
            <person name="Nakamura Y."/>
            <person name="Ichinomiya M."/>
            <person name="Sato N."/>
            <person name="Blanc-Mathieu R."/>
            <person name="Endo H."/>
            <person name="Kuwata A."/>
            <person name="Ogata H."/>
        </authorList>
    </citation>
    <scope>NUCLEOTIDE SEQUENCE [LARGE SCALE GENOMIC DNA]</scope>
    <source>
        <strain evidence="3">NIES 3701</strain>
    </source>
</reference>
<organism evidence="2 3">
    <name type="scientific">Triparma strigata</name>
    <dbReference type="NCBI Taxonomy" id="1606541"/>
    <lineage>
        <taxon>Eukaryota</taxon>
        <taxon>Sar</taxon>
        <taxon>Stramenopiles</taxon>
        <taxon>Ochrophyta</taxon>
        <taxon>Bolidophyceae</taxon>
        <taxon>Parmales</taxon>
        <taxon>Triparmaceae</taxon>
        <taxon>Triparma</taxon>
    </lineage>
</organism>
<evidence type="ECO:0000313" key="3">
    <source>
        <dbReference type="Proteomes" id="UP001165085"/>
    </source>
</evidence>
<evidence type="ECO:0000256" key="1">
    <source>
        <dbReference type="SAM" id="MobiDB-lite"/>
    </source>
</evidence>
<dbReference type="Proteomes" id="UP001165085">
    <property type="component" value="Unassembled WGS sequence"/>
</dbReference>
<comment type="caution">
    <text evidence="2">The sequence shown here is derived from an EMBL/GenBank/DDBJ whole genome shotgun (WGS) entry which is preliminary data.</text>
</comment>
<proteinExistence type="predicted"/>
<feature type="region of interest" description="Disordered" evidence="1">
    <location>
        <begin position="1"/>
        <end position="20"/>
    </location>
</feature>
<feature type="compositionally biased region" description="Polar residues" evidence="1">
    <location>
        <begin position="8"/>
        <end position="18"/>
    </location>
</feature>